<name>A0A0L0DLH5_THETB</name>
<dbReference type="Gene3D" id="3.40.30.10">
    <property type="entry name" value="Glutaredoxin"/>
    <property type="match status" value="1"/>
</dbReference>
<dbReference type="Proteomes" id="UP000054408">
    <property type="component" value="Unassembled WGS sequence"/>
</dbReference>
<evidence type="ECO:0008006" key="5">
    <source>
        <dbReference type="Google" id="ProtNLM"/>
    </source>
</evidence>
<gene>
    <name evidence="3" type="ORF">AMSG_09059</name>
</gene>
<dbReference type="SUPFAM" id="SSF52833">
    <property type="entry name" value="Thioredoxin-like"/>
    <property type="match status" value="1"/>
</dbReference>
<comment type="similarity">
    <text evidence="1">Belongs to the protein disulfide isomerase family.</text>
</comment>
<protein>
    <recommendedName>
        <fullName evidence="5">Thioredoxin domain-containing protein</fullName>
    </recommendedName>
</protein>
<evidence type="ECO:0000313" key="3">
    <source>
        <dbReference type="EMBL" id="KNC52896.1"/>
    </source>
</evidence>
<dbReference type="InterPro" id="IPR036249">
    <property type="entry name" value="Thioredoxin-like_sf"/>
</dbReference>
<dbReference type="GO" id="GO:0034976">
    <property type="term" value="P:response to endoplasmic reticulum stress"/>
    <property type="evidence" value="ECO:0007669"/>
    <property type="project" value="TreeGrafter"/>
</dbReference>
<accession>A0A0L0DLH5</accession>
<evidence type="ECO:0000256" key="2">
    <source>
        <dbReference type="SAM" id="SignalP"/>
    </source>
</evidence>
<sequence>MVMVMVMVMVVVMARVMVMVMVMAEADAAEELANESHPSVFVVCDVKEAGCVRVLANAAGAAAEMGSAVPLAVVEPDEAKKFDALWKVVARGTLPRVLVTAHGLIMPYAGDRSAISIVKYIIRLLESDAGATRTTAKQSFAALATSSSSKAALLAVLPPGASREHPLLQALDATSHVIAGRVGLAYTTDAEVAEAVGVPEGVALALVTPDRGVVAYSSEAGSDGVSAQSIVDFAAANDWRLVGTLSRENAHELWDGLYVHDTGILWINGTTSPGAASAISALFEAAPDAYDADATHPVRHLVVDLARLPEAAGPVTLPESLPAYGIFQAGLQRRVWLDGRLTTRSMLDFIVGYTRGEFGVDPRSAPRPAAYSVPTASELEADPAAAVVEVVHDSYAEVVADDSETNMLLVYVGTPCAGCATMLPIFDDLAAQLALRGPPRIRLAVYDLASNDMPASVKVQGRLPLFVVHPAGPHHEQPIVLEPENGRVQDILLNFLRRNADTETASALATFELENHDPAIAARQAAIREAATGAEK</sequence>
<dbReference type="GO" id="GO:0005783">
    <property type="term" value="C:endoplasmic reticulum"/>
    <property type="evidence" value="ECO:0007669"/>
    <property type="project" value="TreeGrafter"/>
</dbReference>
<proteinExistence type="inferred from homology"/>
<keyword evidence="4" id="KW-1185">Reference proteome</keyword>
<reference evidence="3 4" key="1">
    <citation type="submission" date="2010-05" db="EMBL/GenBank/DDBJ databases">
        <title>The Genome Sequence of Thecamonas trahens ATCC 50062.</title>
        <authorList>
            <consortium name="The Broad Institute Genome Sequencing Platform"/>
            <person name="Russ C."/>
            <person name="Cuomo C."/>
            <person name="Shea T."/>
            <person name="Young S.K."/>
            <person name="Zeng Q."/>
            <person name="Koehrsen M."/>
            <person name="Haas B."/>
            <person name="Borodovsky M."/>
            <person name="Guigo R."/>
            <person name="Alvarado L."/>
            <person name="Berlin A."/>
            <person name="Bochicchio J."/>
            <person name="Borenstein D."/>
            <person name="Chapman S."/>
            <person name="Chen Z."/>
            <person name="Freedman E."/>
            <person name="Gellesch M."/>
            <person name="Goldberg J."/>
            <person name="Griggs A."/>
            <person name="Gujja S."/>
            <person name="Heilman E."/>
            <person name="Heiman D."/>
            <person name="Hepburn T."/>
            <person name="Howarth C."/>
            <person name="Jen D."/>
            <person name="Larson L."/>
            <person name="Mehta T."/>
            <person name="Park D."/>
            <person name="Pearson M."/>
            <person name="Roberts A."/>
            <person name="Saif S."/>
            <person name="Shenoy N."/>
            <person name="Sisk P."/>
            <person name="Stolte C."/>
            <person name="Sykes S."/>
            <person name="Thomson T."/>
            <person name="Walk T."/>
            <person name="White J."/>
            <person name="Yandava C."/>
            <person name="Burger G."/>
            <person name="Gray M.W."/>
            <person name="Holland P.W.H."/>
            <person name="King N."/>
            <person name="Lang F.B.F."/>
            <person name="Roger A.J."/>
            <person name="Ruiz-Trillo I."/>
            <person name="Lander E."/>
            <person name="Nusbaum C."/>
        </authorList>
    </citation>
    <scope>NUCLEOTIDE SEQUENCE [LARGE SCALE GENOMIC DNA]</scope>
    <source>
        <strain evidence="3 4">ATCC 50062</strain>
    </source>
</reference>
<dbReference type="PANTHER" id="PTHR18929:SF240">
    <property type="entry name" value="PROTEIN DISULFIDE-ISOMERASE"/>
    <property type="match status" value="1"/>
</dbReference>
<evidence type="ECO:0000313" key="4">
    <source>
        <dbReference type="Proteomes" id="UP000054408"/>
    </source>
</evidence>
<feature type="signal peptide" evidence="2">
    <location>
        <begin position="1"/>
        <end position="28"/>
    </location>
</feature>
<feature type="chain" id="PRO_5005537633" description="Thioredoxin domain-containing protein" evidence="2">
    <location>
        <begin position="29"/>
        <end position="536"/>
    </location>
</feature>
<dbReference type="GeneID" id="25567599"/>
<dbReference type="GO" id="GO:0003756">
    <property type="term" value="F:protein disulfide isomerase activity"/>
    <property type="evidence" value="ECO:0007669"/>
    <property type="project" value="TreeGrafter"/>
</dbReference>
<organism evidence="3 4">
    <name type="scientific">Thecamonas trahens ATCC 50062</name>
    <dbReference type="NCBI Taxonomy" id="461836"/>
    <lineage>
        <taxon>Eukaryota</taxon>
        <taxon>Apusozoa</taxon>
        <taxon>Apusomonadida</taxon>
        <taxon>Apusomonadidae</taxon>
        <taxon>Thecamonas</taxon>
    </lineage>
</organism>
<dbReference type="PANTHER" id="PTHR18929">
    <property type="entry name" value="PROTEIN DISULFIDE ISOMERASE"/>
    <property type="match status" value="1"/>
</dbReference>
<dbReference type="AlphaFoldDB" id="A0A0L0DLH5"/>
<keyword evidence="2" id="KW-0732">Signal</keyword>
<dbReference type="GO" id="GO:0006457">
    <property type="term" value="P:protein folding"/>
    <property type="evidence" value="ECO:0007669"/>
    <property type="project" value="TreeGrafter"/>
</dbReference>
<dbReference type="EMBL" id="GL349476">
    <property type="protein sequence ID" value="KNC52896.1"/>
    <property type="molecule type" value="Genomic_DNA"/>
</dbReference>
<dbReference type="RefSeq" id="XP_013754991.1">
    <property type="nucleotide sequence ID" value="XM_013899537.1"/>
</dbReference>
<dbReference type="STRING" id="461836.A0A0L0DLH5"/>
<evidence type="ECO:0000256" key="1">
    <source>
        <dbReference type="ARBA" id="ARBA00006347"/>
    </source>
</evidence>